<dbReference type="AlphaFoldDB" id="A0A0F9FLZ7"/>
<dbReference type="PANTHER" id="PTHR10745:SF8">
    <property type="entry name" value="DNA POLYMERASE SUBUNIT GAMMA-2, MITOCHONDRIAL"/>
    <property type="match status" value="1"/>
</dbReference>
<sequence length="144" mass="16438">MTDKMAKITSLAKRRGFVFSGSEIYGGLANTYDYGPLGVELLRNIKNLWWKHFVNDREDIYGLDSGVIMSPKVWEASGHTNSFTDVLVDCKKCKNRIRADHLIEDHFENKGKEIKVEGFDVEEIKNIIDKEKLVCSSCGAFDWT</sequence>
<feature type="non-terminal residue" evidence="1">
    <location>
        <position position="144"/>
    </location>
</feature>
<name>A0A0F9FLZ7_9ZZZZ</name>
<dbReference type="EMBL" id="LAZR01023140">
    <property type="protein sequence ID" value="KKL79541.1"/>
    <property type="molecule type" value="Genomic_DNA"/>
</dbReference>
<accession>A0A0F9FLZ7</accession>
<dbReference type="GO" id="GO:0004820">
    <property type="term" value="F:glycine-tRNA ligase activity"/>
    <property type="evidence" value="ECO:0007669"/>
    <property type="project" value="TreeGrafter"/>
</dbReference>
<organism evidence="1">
    <name type="scientific">marine sediment metagenome</name>
    <dbReference type="NCBI Taxonomy" id="412755"/>
    <lineage>
        <taxon>unclassified sequences</taxon>
        <taxon>metagenomes</taxon>
        <taxon>ecological metagenomes</taxon>
    </lineage>
</organism>
<dbReference type="PANTHER" id="PTHR10745">
    <property type="entry name" value="GLYCYL-TRNA SYNTHETASE/DNA POLYMERASE SUBUNIT GAMMA-2"/>
    <property type="match status" value="1"/>
</dbReference>
<dbReference type="SUPFAM" id="SSF55681">
    <property type="entry name" value="Class II aaRS and biotin synthetases"/>
    <property type="match status" value="1"/>
</dbReference>
<dbReference type="Gene3D" id="3.30.930.10">
    <property type="entry name" value="Bira Bifunctional Protein, Domain 2"/>
    <property type="match status" value="1"/>
</dbReference>
<dbReference type="InterPro" id="IPR045864">
    <property type="entry name" value="aa-tRNA-synth_II/BPL/LPL"/>
</dbReference>
<proteinExistence type="predicted"/>
<protein>
    <recommendedName>
        <fullName evidence="2">Glycine--tRNA ligase</fullName>
    </recommendedName>
</protein>
<evidence type="ECO:0000313" key="1">
    <source>
        <dbReference type="EMBL" id="KKL79541.1"/>
    </source>
</evidence>
<dbReference type="GO" id="GO:0005737">
    <property type="term" value="C:cytoplasm"/>
    <property type="evidence" value="ECO:0007669"/>
    <property type="project" value="TreeGrafter"/>
</dbReference>
<dbReference type="GO" id="GO:0006426">
    <property type="term" value="P:glycyl-tRNA aminoacylation"/>
    <property type="evidence" value="ECO:0007669"/>
    <property type="project" value="TreeGrafter"/>
</dbReference>
<dbReference type="InterPro" id="IPR027031">
    <property type="entry name" value="Gly-tRNA_synthase/POLG2"/>
</dbReference>
<reference evidence="1" key="1">
    <citation type="journal article" date="2015" name="Nature">
        <title>Complex archaea that bridge the gap between prokaryotes and eukaryotes.</title>
        <authorList>
            <person name="Spang A."/>
            <person name="Saw J.H."/>
            <person name="Jorgensen S.L."/>
            <person name="Zaremba-Niedzwiedzka K."/>
            <person name="Martijn J."/>
            <person name="Lind A.E."/>
            <person name="van Eijk R."/>
            <person name="Schleper C."/>
            <person name="Guy L."/>
            <person name="Ettema T.J."/>
        </authorList>
    </citation>
    <scope>NUCLEOTIDE SEQUENCE</scope>
</reference>
<evidence type="ECO:0008006" key="2">
    <source>
        <dbReference type="Google" id="ProtNLM"/>
    </source>
</evidence>
<comment type="caution">
    <text evidence="1">The sequence shown here is derived from an EMBL/GenBank/DDBJ whole genome shotgun (WGS) entry which is preliminary data.</text>
</comment>
<gene>
    <name evidence="1" type="ORF">LCGC14_2013820</name>
</gene>